<organism evidence="2 3">
    <name type="scientific">Neonectria punicea</name>
    <dbReference type="NCBI Taxonomy" id="979145"/>
    <lineage>
        <taxon>Eukaryota</taxon>
        <taxon>Fungi</taxon>
        <taxon>Dikarya</taxon>
        <taxon>Ascomycota</taxon>
        <taxon>Pezizomycotina</taxon>
        <taxon>Sordariomycetes</taxon>
        <taxon>Hypocreomycetidae</taxon>
        <taxon>Hypocreales</taxon>
        <taxon>Nectriaceae</taxon>
        <taxon>Neonectria</taxon>
    </lineage>
</organism>
<gene>
    <name evidence="2" type="ORF">QQX98_001577</name>
</gene>
<reference evidence="2 3" key="1">
    <citation type="journal article" date="2025" name="Microbiol. Resour. Announc.">
        <title>Draft genome sequences for Neonectria magnoliae and Neonectria punicea, canker pathogens of Liriodendron tulipifera and Acer saccharum in West Virginia.</title>
        <authorList>
            <person name="Petronek H.M."/>
            <person name="Kasson M.T."/>
            <person name="Metheny A.M."/>
            <person name="Stauder C.M."/>
            <person name="Lovett B."/>
            <person name="Lynch S.C."/>
            <person name="Garnas J.R."/>
            <person name="Kasson L.R."/>
            <person name="Stajich J.E."/>
        </authorList>
    </citation>
    <scope>NUCLEOTIDE SEQUENCE [LARGE SCALE GENOMIC DNA]</scope>
    <source>
        <strain evidence="2 3">NRRL 64653</strain>
    </source>
</reference>
<sequence length="123" mass="13500">MSPSNIYIVGAQCTGKTTLVEALERSYETAGDVAPPAVVREVARSVMKTHKFTAHDIISSPDRCLTLQTLILNGQLDAERAALRESGWIISDRSGLDPIVYAHRHLGHEVAEAMMRSAAWKEL</sequence>
<proteinExistence type="predicted"/>
<name>A0ABR1HP06_9HYPO</name>
<dbReference type="InterPro" id="IPR027417">
    <property type="entry name" value="P-loop_NTPase"/>
</dbReference>
<comment type="caution">
    <text evidence="2">The sequence shown here is derived from an EMBL/GenBank/DDBJ whole genome shotgun (WGS) entry which is preliminary data.</text>
</comment>
<accession>A0ABR1HP06</accession>
<dbReference type="Proteomes" id="UP001498476">
    <property type="component" value="Unassembled WGS sequence"/>
</dbReference>
<evidence type="ECO:0000259" key="1">
    <source>
        <dbReference type="Pfam" id="PF13521"/>
    </source>
</evidence>
<dbReference type="InterPro" id="IPR038727">
    <property type="entry name" value="NadR/Ttd14_AAA_dom"/>
</dbReference>
<keyword evidence="3" id="KW-1185">Reference proteome</keyword>
<evidence type="ECO:0000313" key="2">
    <source>
        <dbReference type="EMBL" id="KAK7422554.1"/>
    </source>
</evidence>
<evidence type="ECO:0000313" key="3">
    <source>
        <dbReference type="Proteomes" id="UP001498476"/>
    </source>
</evidence>
<dbReference type="EMBL" id="JAZAVJ010000015">
    <property type="protein sequence ID" value="KAK7422554.1"/>
    <property type="molecule type" value="Genomic_DNA"/>
</dbReference>
<dbReference type="Gene3D" id="3.40.50.300">
    <property type="entry name" value="P-loop containing nucleotide triphosphate hydrolases"/>
    <property type="match status" value="1"/>
</dbReference>
<feature type="domain" description="NadR/Ttd14 AAA" evidence="1">
    <location>
        <begin position="6"/>
        <end position="113"/>
    </location>
</feature>
<protein>
    <recommendedName>
        <fullName evidence="1">NadR/Ttd14 AAA domain-containing protein</fullName>
    </recommendedName>
</protein>
<dbReference type="SUPFAM" id="SSF52540">
    <property type="entry name" value="P-loop containing nucleoside triphosphate hydrolases"/>
    <property type="match status" value="1"/>
</dbReference>
<dbReference type="Pfam" id="PF13521">
    <property type="entry name" value="AAA_28"/>
    <property type="match status" value="1"/>
</dbReference>